<dbReference type="InterPro" id="IPR036565">
    <property type="entry name" value="Mur-like_cat_sf"/>
</dbReference>
<evidence type="ECO:0000256" key="11">
    <source>
        <dbReference type="ARBA" id="ARBA00023306"/>
    </source>
</evidence>
<evidence type="ECO:0000256" key="8">
    <source>
        <dbReference type="ARBA" id="ARBA00022840"/>
    </source>
</evidence>
<keyword evidence="7 14" id="KW-0547">Nucleotide-binding</keyword>
<gene>
    <name evidence="14" type="primary">murC</name>
    <name evidence="18" type="ORF">B4915_04950</name>
</gene>
<evidence type="ECO:0000256" key="1">
    <source>
        <dbReference type="ARBA" id="ARBA00004496"/>
    </source>
</evidence>
<dbReference type="InterPro" id="IPR050061">
    <property type="entry name" value="MurCDEF_pg_biosynth"/>
</dbReference>
<evidence type="ECO:0000256" key="10">
    <source>
        <dbReference type="ARBA" id="ARBA00022984"/>
    </source>
</evidence>
<organism evidence="18 19">
    <name type="scientific">Leucobacter massiliensis</name>
    <dbReference type="NCBI Taxonomy" id="1686285"/>
    <lineage>
        <taxon>Bacteria</taxon>
        <taxon>Bacillati</taxon>
        <taxon>Actinomycetota</taxon>
        <taxon>Actinomycetes</taxon>
        <taxon>Micrococcales</taxon>
        <taxon>Microbacteriaceae</taxon>
        <taxon>Leucobacter</taxon>
    </lineage>
</organism>
<keyword evidence="8 14" id="KW-0067">ATP-binding</keyword>
<dbReference type="Gene3D" id="3.90.190.20">
    <property type="entry name" value="Mur ligase, C-terminal domain"/>
    <property type="match status" value="1"/>
</dbReference>
<accession>A0A2S9QQC2</accession>
<feature type="domain" description="Mur ligase N-terminal catalytic" evidence="15">
    <location>
        <begin position="17"/>
        <end position="114"/>
    </location>
</feature>
<dbReference type="SUPFAM" id="SSF53244">
    <property type="entry name" value="MurD-like peptide ligases, peptide-binding domain"/>
    <property type="match status" value="1"/>
</dbReference>
<keyword evidence="9 14" id="KW-0133">Cell shape</keyword>
<dbReference type="AlphaFoldDB" id="A0A2S9QQC2"/>
<dbReference type="GO" id="GO:0009252">
    <property type="term" value="P:peptidoglycan biosynthetic process"/>
    <property type="evidence" value="ECO:0007669"/>
    <property type="project" value="UniProtKB-UniRule"/>
</dbReference>
<name>A0A2S9QQC2_9MICO</name>
<dbReference type="NCBIfam" id="TIGR01082">
    <property type="entry name" value="murC"/>
    <property type="match status" value="1"/>
</dbReference>
<comment type="pathway">
    <text evidence="2 14">Cell wall biogenesis; peptidoglycan biosynthesis.</text>
</comment>
<feature type="domain" description="Mur ligase C-terminal" evidence="16">
    <location>
        <begin position="322"/>
        <end position="451"/>
    </location>
</feature>
<dbReference type="RefSeq" id="WP_105804726.1">
    <property type="nucleotide sequence ID" value="NZ_MWZD01000014.1"/>
</dbReference>
<keyword evidence="10 14" id="KW-0573">Peptidoglycan synthesis</keyword>
<evidence type="ECO:0000256" key="13">
    <source>
        <dbReference type="ARBA" id="ARBA00047833"/>
    </source>
</evidence>
<dbReference type="InterPro" id="IPR000713">
    <property type="entry name" value="Mur_ligase_N"/>
</dbReference>
<dbReference type="GO" id="GO:0005737">
    <property type="term" value="C:cytoplasm"/>
    <property type="evidence" value="ECO:0007669"/>
    <property type="project" value="UniProtKB-SubCell"/>
</dbReference>
<dbReference type="Pfam" id="PF01225">
    <property type="entry name" value="Mur_ligase"/>
    <property type="match status" value="1"/>
</dbReference>
<evidence type="ECO:0000256" key="3">
    <source>
        <dbReference type="ARBA" id="ARBA00012211"/>
    </source>
</evidence>
<dbReference type="InterPro" id="IPR036615">
    <property type="entry name" value="Mur_ligase_C_dom_sf"/>
</dbReference>
<dbReference type="GO" id="GO:0051301">
    <property type="term" value="P:cell division"/>
    <property type="evidence" value="ECO:0007669"/>
    <property type="project" value="UniProtKB-KW"/>
</dbReference>
<comment type="similarity">
    <text evidence="14">Belongs to the MurCDEF family.</text>
</comment>
<dbReference type="GO" id="GO:0071555">
    <property type="term" value="P:cell wall organization"/>
    <property type="evidence" value="ECO:0007669"/>
    <property type="project" value="UniProtKB-KW"/>
</dbReference>
<dbReference type="InterPro" id="IPR004101">
    <property type="entry name" value="Mur_ligase_C"/>
</dbReference>
<evidence type="ECO:0000313" key="19">
    <source>
        <dbReference type="Proteomes" id="UP000238650"/>
    </source>
</evidence>
<evidence type="ECO:0000256" key="4">
    <source>
        <dbReference type="ARBA" id="ARBA00022490"/>
    </source>
</evidence>
<dbReference type="Pfam" id="PF02875">
    <property type="entry name" value="Mur_ligase_C"/>
    <property type="match status" value="1"/>
</dbReference>
<evidence type="ECO:0000313" key="18">
    <source>
        <dbReference type="EMBL" id="PRI11787.1"/>
    </source>
</evidence>
<protein>
    <recommendedName>
        <fullName evidence="3 14">UDP-N-acetylmuramate--L-alanine ligase</fullName>
        <ecNumber evidence="3 14">6.3.2.8</ecNumber>
    </recommendedName>
    <alternativeName>
        <fullName evidence="14">UDP-N-acetylmuramoyl-L-alanine synthetase</fullName>
    </alternativeName>
</protein>
<dbReference type="UniPathway" id="UPA00219"/>
<dbReference type="HAMAP" id="MF_00046">
    <property type="entry name" value="MurC"/>
    <property type="match status" value="1"/>
</dbReference>
<dbReference type="SUPFAM" id="SSF53623">
    <property type="entry name" value="MurD-like peptide ligases, catalytic domain"/>
    <property type="match status" value="1"/>
</dbReference>
<keyword evidence="4 14" id="KW-0963">Cytoplasm</keyword>
<dbReference type="Gene3D" id="3.40.1190.10">
    <property type="entry name" value="Mur-like, catalytic domain"/>
    <property type="match status" value="1"/>
</dbReference>
<keyword evidence="12 14" id="KW-0961">Cell wall biogenesis/degradation</keyword>
<proteinExistence type="inferred from homology"/>
<dbReference type="GO" id="GO:0008763">
    <property type="term" value="F:UDP-N-acetylmuramate-L-alanine ligase activity"/>
    <property type="evidence" value="ECO:0007669"/>
    <property type="project" value="UniProtKB-UniRule"/>
</dbReference>
<evidence type="ECO:0000256" key="14">
    <source>
        <dbReference type="HAMAP-Rule" id="MF_00046"/>
    </source>
</evidence>
<evidence type="ECO:0000259" key="17">
    <source>
        <dbReference type="Pfam" id="PF08245"/>
    </source>
</evidence>
<dbReference type="PANTHER" id="PTHR43445">
    <property type="entry name" value="UDP-N-ACETYLMURAMATE--L-ALANINE LIGASE-RELATED"/>
    <property type="match status" value="1"/>
</dbReference>
<comment type="caution">
    <text evidence="18">The sequence shown here is derived from an EMBL/GenBank/DDBJ whole genome shotgun (WGS) entry which is preliminary data.</text>
</comment>
<dbReference type="SUPFAM" id="SSF51984">
    <property type="entry name" value="MurCD N-terminal domain"/>
    <property type="match status" value="1"/>
</dbReference>
<dbReference type="EC" id="6.3.2.8" evidence="3 14"/>
<evidence type="ECO:0000256" key="7">
    <source>
        <dbReference type="ARBA" id="ARBA00022741"/>
    </source>
</evidence>
<evidence type="ECO:0000256" key="5">
    <source>
        <dbReference type="ARBA" id="ARBA00022598"/>
    </source>
</evidence>
<evidence type="ECO:0000259" key="16">
    <source>
        <dbReference type="Pfam" id="PF02875"/>
    </source>
</evidence>
<dbReference type="PANTHER" id="PTHR43445:SF3">
    <property type="entry name" value="UDP-N-ACETYLMURAMATE--L-ALANINE LIGASE"/>
    <property type="match status" value="1"/>
</dbReference>
<keyword evidence="19" id="KW-1185">Reference proteome</keyword>
<dbReference type="EMBL" id="MWZD01000014">
    <property type="protein sequence ID" value="PRI11787.1"/>
    <property type="molecule type" value="Genomic_DNA"/>
</dbReference>
<feature type="domain" description="Mur ligase central" evidence="17">
    <location>
        <begin position="119"/>
        <end position="299"/>
    </location>
</feature>
<evidence type="ECO:0000256" key="2">
    <source>
        <dbReference type="ARBA" id="ARBA00004752"/>
    </source>
</evidence>
<keyword evidence="6 14" id="KW-0132">Cell division</keyword>
<evidence type="ECO:0000256" key="12">
    <source>
        <dbReference type="ARBA" id="ARBA00023316"/>
    </source>
</evidence>
<dbReference type="Pfam" id="PF08245">
    <property type="entry name" value="Mur_ligase_M"/>
    <property type="match status" value="1"/>
</dbReference>
<sequence>MIYPDLDMGIPEELGRVHFVGIGGSGMSGIARMMHEAGVAVTGSDRSASYSTAALEGIGIPVAIGHAAENVGDADTLVVTGALWQDNPEYQLALARGLPVLHRSQALAWLTRGKRVVAVAGAHGKTTSTGMIVTGLLGAGADPSFVNGGVIEGIGVSSAPGGDDLFVIEADESDKSFLLYDTAVALITNVDPEHLDFYGSRENFMSAFVEFARGARELLVISADDPGALEVLRALREQGGELPPIRSFGFAPDADVRIVSVDDSGPVRFEVDIDGARHAAQLRVYGRHNAVNAVGALAVLTGLGIEPAAALAAIAGFAGTKRRFEFHAEVGGVRVYDDYAHHHTEVAALLDSARAVVGEGRLIAVHQPHLYSRTQTFHREFARVLEAGADHTVVLAVDGAREDPVEGVTGALVADDFADQGRVAYRPDWQDAADYLAEIARPGDVMVTMSCGTVYQIIPQLVEALRRRFEPAAG</sequence>
<comment type="function">
    <text evidence="14">Cell wall formation.</text>
</comment>
<feature type="binding site" evidence="14">
    <location>
        <begin position="121"/>
        <end position="127"/>
    </location>
    <ligand>
        <name>ATP</name>
        <dbReference type="ChEBI" id="CHEBI:30616"/>
    </ligand>
</feature>
<comment type="subcellular location">
    <subcellularLocation>
        <location evidence="1 14">Cytoplasm</location>
    </subcellularLocation>
</comment>
<dbReference type="InterPro" id="IPR013221">
    <property type="entry name" value="Mur_ligase_cen"/>
</dbReference>
<dbReference type="Gene3D" id="3.40.50.720">
    <property type="entry name" value="NAD(P)-binding Rossmann-like Domain"/>
    <property type="match status" value="1"/>
</dbReference>
<keyword evidence="5 14" id="KW-0436">Ligase</keyword>
<evidence type="ECO:0000256" key="9">
    <source>
        <dbReference type="ARBA" id="ARBA00022960"/>
    </source>
</evidence>
<dbReference type="Proteomes" id="UP000238650">
    <property type="component" value="Unassembled WGS sequence"/>
</dbReference>
<comment type="catalytic activity">
    <reaction evidence="13 14">
        <text>UDP-N-acetyl-alpha-D-muramate + L-alanine + ATP = UDP-N-acetyl-alpha-D-muramoyl-L-alanine + ADP + phosphate + H(+)</text>
        <dbReference type="Rhea" id="RHEA:23372"/>
        <dbReference type="ChEBI" id="CHEBI:15378"/>
        <dbReference type="ChEBI" id="CHEBI:30616"/>
        <dbReference type="ChEBI" id="CHEBI:43474"/>
        <dbReference type="ChEBI" id="CHEBI:57972"/>
        <dbReference type="ChEBI" id="CHEBI:70757"/>
        <dbReference type="ChEBI" id="CHEBI:83898"/>
        <dbReference type="ChEBI" id="CHEBI:456216"/>
        <dbReference type="EC" id="6.3.2.8"/>
    </reaction>
</comment>
<evidence type="ECO:0000256" key="6">
    <source>
        <dbReference type="ARBA" id="ARBA00022618"/>
    </source>
</evidence>
<keyword evidence="11 14" id="KW-0131">Cell cycle</keyword>
<dbReference type="OrthoDB" id="9804126at2"/>
<dbReference type="GO" id="GO:0005524">
    <property type="term" value="F:ATP binding"/>
    <property type="evidence" value="ECO:0007669"/>
    <property type="project" value="UniProtKB-UniRule"/>
</dbReference>
<evidence type="ECO:0000259" key="15">
    <source>
        <dbReference type="Pfam" id="PF01225"/>
    </source>
</evidence>
<reference evidence="18 19" key="1">
    <citation type="journal article" date="2017" name="New Microbes New Infect">
        <title>Genome sequence of 'Leucobacter massiliensis' sp. nov. isolated from human pharynx after travel to the 2014 Hajj.</title>
        <authorList>
            <person name="Leangapichart T."/>
            <person name="Gautret P."/>
            <person name="Nguyen T.T."/>
            <person name="Armstrong N."/>
            <person name="Rolain J.M."/>
        </authorList>
    </citation>
    <scope>NUCLEOTIDE SEQUENCE [LARGE SCALE GENOMIC DNA]</scope>
    <source>
        <strain evidence="18 19">122RC15</strain>
    </source>
</reference>
<dbReference type="GO" id="GO:0008360">
    <property type="term" value="P:regulation of cell shape"/>
    <property type="evidence" value="ECO:0007669"/>
    <property type="project" value="UniProtKB-KW"/>
</dbReference>
<dbReference type="InterPro" id="IPR005758">
    <property type="entry name" value="UDP-N-AcMur_Ala_ligase_MurC"/>
</dbReference>